<dbReference type="GO" id="GO:0016491">
    <property type="term" value="F:oxidoreductase activity"/>
    <property type="evidence" value="ECO:0007669"/>
    <property type="project" value="UniProtKB-KW"/>
</dbReference>
<accession>A0A561SQV4</accession>
<dbReference type="PANTHER" id="PTHR14239:SF10">
    <property type="entry name" value="REDUCTASE"/>
    <property type="match status" value="1"/>
</dbReference>
<name>A0A561SQV4_9PSEU</name>
<proteinExistence type="predicted"/>
<dbReference type="SUPFAM" id="SSF51735">
    <property type="entry name" value="NAD(P)-binding Rossmann-fold domains"/>
    <property type="match status" value="1"/>
</dbReference>
<protein>
    <recommendedName>
        <fullName evidence="2">Pyrroline-5-carboxylate reductase catalytic N-terminal domain-containing protein</fullName>
    </recommendedName>
</protein>
<dbReference type="RefSeq" id="WP_147256442.1">
    <property type="nucleotide sequence ID" value="NZ_VIWU01000001.1"/>
</dbReference>
<organism evidence="3 4">
    <name type="scientific">Pseudonocardia hierapolitana</name>
    <dbReference type="NCBI Taxonomy" id="1128676"/>
    <lineage>
        <taxon>Bacteria</taxon>
        <taxon>Bacillati</taxon>
        <taxon>Actinomycetota</taxon>
        <taxon>Actinomycetes</taxon>
        <taxon>Pseudonocardiales</taxon>
        <taxon>Pseudonocardiaceae</taxon>
        <taxon>Pseudonocardia</taxon>
    </lineage>
</organism>
<reference evidence="3 4" key="1">
    <citation type="submission" date="2019-06" db="EMBL/GenBank/DDBJ databases">
        <title>Sequencing the genomes of 1000 actinobacteria strains.</title>
        <authorList>
            <person name="Klenk H.-P."/>
        </authorList>
    </citation>
    <scope>NUCLEOTIDE SEQUENCE [LARGE SCALE GENOMIC DNA]</scope>
    <source>
        <strain evidence="3 4">DSM 45671</strain>
    </source>
</reference>
<sequence length="232" mass="24022">MRIGIIGAGHMAAVLAAQWLAAGHEVMIGARDAERGKVLAARLGPDVPHGALRDAAGFGDAALLAIWPTDVIPALLAAGAADGSLAGRTLIDCNNPVETGSFTLTTGEVSLAEQIARLAPGSRVVKAFNQCHADVWAMDPPRFDGRPLVVPIAGDDPAGKDLVAGLVRDTGCEPRDVGPLHRARHLEAMAAIVIGFLFGGAPTDTVFNLVTADTPDHDGIRTATARLVDRRA</sequence>
<evidence type="ECO:0000313" key="3">
    <source>
        <dbReference type="EMBL" id="TWF77225.1"/>
    </source>
</evidence>
<dbReference type="PANTHER" id="PTHR14239">
    <property type="entry name" value="DUDULIN-RELATED"/>
    <property type="match status" value="1"/>
</dbReference>
<feature type="domain" description="Pyrroline-5-carboxylate reductase catalytic N-terminal" evidence="2">
    <location>
        <begin position="2"/>
        <end position="96"/>
    </location>
</feature>
<dbReference type="EMBL" id="VIWU01000001">
    <property type="protein sequence ID" value="TWF77225.1"/>
    <property type="molecule type" value="Genomic_DNA"/>
</dbReference>
<comment type="caution">
    <text evidence="3">The sequence shown here is derived from an EMBL/GenBank/DDBJ whole genome shotgun (WGS) entry which is preliminary data.</text>
</comment>
<dbReference type="AlphaFoldDB" id="A0A561SQV4"/>
<dbReference type="Proteomes" id="UP000321261">
    <property type="component" value="Unassembled WGS sequence"/>
</dbReference>
<dbReference type="InterPro" id="IPR051267">
    <property type="entry name" value="STEAP_metalloreductase"/>
</dbReference>
<dbReference type="InterPro" id="IPR028939">
    <property type="entry name" value="P5C_Rdtase_cat_N"/>
</dbReference>
<evidence type="ECO:0000256" key="1">
    <source>
        <dbReference type="ARBA" id="ARBA00023002"/>
    </source>
</evidence>
<keyword evidence="1" id="KW-0560">Oxidoreductase</keyword>
<dbReference type="Gene3D" id="3.40.50.720">
    <property type="entry name" value="NAD(P)-binding Rossmann-like Domain"/>
    <property type="match status" value="1"/>
</dbReference>
<dbReference type="InterPro" id="IPR036291">
    <property type="entry name" value="NAD(P)-bd_dom_sf"/>
</dbReference>
<keyword evidence="4" id="KW-1185">Reference proteome</keyword>
<evidence type="ECO:0000313" key="4">
    <source>
        <dbReference type="Proteomes" id="UP000321261"/>
    </source>
</evidence>
<evidence type="ECO:0000259" key="2">
    <source>
        <dbReference type="Pfam" id="PF03807"/>
    </source>
</evidence>
<dbReference type="Pfam" id="PF03807">
    <property type="entry name" value="F420_oxidored"/>
    <property type="match status" value="1"/>
</dbReference>
<dbReference type="OrthoDB" id="5738121at2"/>
<gene>
    <name evidence="3" type="ORF">FHX44_113130</name>
</gene>